<organism evidence="2 3">
    <name type="scientific">Stentor coeruleus</name>
    <dbReference type="NCBI Taxonomy" id="5963"/>
    <lineage>
        <taxon>Eukaryota</taxon>
        <taxon>Sar</taxon>
        <taxon>Alveolata</taxon>
        <taxon>Ciliophora</taxon>
        <taxon>Postciliodesmatophora</taxon>
        <taxon>Heterotrichea</taxon>
        <taxon>Heterotrichida</taxon>
        <taxon>Stentoridae</taxon>
        <taxon>Stentor</taxon>
    </lineage>
</organism>
<keyword evidence="3" id="KW-1185">Reference proteome</keyword>
<sequence length="340" mass="38436">MNADPNPGKINNQLNENISTTSVTLGRLINQLKNQSKTDGKSTSSKTSNSLDPNKLQKFKDLYAKLESGQVTSDKFRSQIAEEMKVTPQFDKILNDPHRSYKELVKTLEIPRKPGSAEFYDSRTQGTVISSTALTTVKTQPKLKVDMEELNGRIKDYAQGFTSRSDFIGYLQEKKIPVSSDLEKNIREHEETKSVPFYNFGKCIYTALSEPDNVSSLTGSPNKKNPNSYRFVYKPNMGKGDAASKEMMKEENLKRELDKLGNGVYLTHKKKNEPKIVDNGELTVWNPENSDMRKNKTLSHLQHQDIFGWNSHEDGAPVSRKAPIVQKAAMNSGDIIRWQE</sequence>
<name>A0A1R2ATV0_9CILI</name>
<dbReference type="OrthoDB" id="320042at2759"/>
<dbReference type="Proteomes" id="UP000187209">
    <property type="component" value="Unassembled WGS sequence"/>
</dbReference>
<dbReference type="AlphaFoldDB" id="A0A1R2ATV0"/>
<feature type="compositionally biased region" description="Low complexity" evidence="1">
    <location>
        <begin position="41"/>
        <end position="50"/>
    </location>
</feature>
<protein>
    <submittedName>
        <fullName evidence="2">Uncharacterized protein</fullName>
    </submittedName>
</protein>
<evidence type="ECO:0000313" key="3">
    <source>
        <dbReference type="Proteomes" id="UP000187209"/>
    </source>
</evidence>
<accession>A0A1R2ATV0</accession>
<evidence type="ECO:0000313" key="2">
    <source>
        <dbReference type="EMBL" id="OMJ67902.1"/>
    </source>
</evidence>
<proteinExistence type="predicted"/>
<gene>
    <name evidence="2" type="ORF">SteCoe_34810</name>
</gene>
<dbReference type="EMBL" id="MPUH01001417">
    <property type="protein sequence ID" value="OMJ67902.1"/>
    <property type="molecule type" value="Genomic_DNA"/>
</dbReference>
<feature type="region of interest" description="Disordered" evidence="1">
    <location>
        <begin position="30"/>
        <end position="54"/>
    </location>
</feature>
<reference evidence="2 3" key="1">
    <citation type="submission" date="2016-11" db="EMBL/GenBank/DDBJ databases">
        <title>The macronuclear genome of Stentor coeruleus: a giant cell with tiny introns.</title>
        <authorList>
            <person name="Slabodnick M."/>
            <person name="Ruby J.G."/>
            <person name="Reiff S.B."/>
            <person name="Swart E.C."/>
            <person name="Gosai S."/>
            <person name="Prabakaran S."/>
            <person name="Witkowska E."/>
            <person name="Larue G.E."/>
            <person name="Fisher S."/>
            <person name="Freeman R.M."/>
            <person name="Gunawardena J."/>
            <person name="Chu W."/>
            <person name="Stover N.A."/>
            <person name="Gregory B.D."/>
            <person name="Nowacki M."/>
            <person name="Derisi J."/>
            <person name="Roy S.W."/>
            <person name="Marshall W.F."/>
            <person name="Sood P."/>
        </authorList>
    </citation>
    <scope>NUCLEOTIDE SEQUENCE [LARGE SCALE GENOMIC DNA]</scope>
    <source>
        <strain evidence="2">WM001</strain>
    </source>
</reference>
<evidence type="ECO:0000256" key="1">
    <source>
        <dbReference type="SAM" id="MobiDB-lite"/>
    </source>
</evidence>
<comment type="caution">
    <text evidence="2">The sequence shown here is derived from an EMBL/GenBank/DDBJ whole genome shotgun (WGS) entry which is preliminary data.</text>
</comment>